<evidence type="ECO:0000313" key="2">
    <source>
        <dbReference type="Proteomes" id="UP000245626"/>
    </source>
</evidence>
<protein>
    <submittedName>
        <fullName evidence="1">Uncharacterized protein</fullName>
    </submittedName>
</protein>
<dbReference type="Proteomes" id="UP000245626">
    <property type="component" value="Unassembled WGS sequence"/>
</dbReference>
<organism evidence="1 2">
    <name type="scientific">Violaceomyces palustris</name>
    <dbReference type="NCBI Taxonomy" id="1673888"/>
    <lineage>
        <taxon>Eukaryota</taxon>
        <taxon>Fungi</taxon>
        <taxon>Dikarya</taxon>
        <taxon>Basidiomycota</taxon>
        <taxon>Ustilaginomycotina</taxon>
        <taxon>Ustilaginomycetes</taxon>
        <taxon>Violaceomycetales</taxon>
        <taxon>Violaceomycetaceae</taxon>
        <taxon>Violaceomyces</taxon>
    </lineage>
</organism>
<gene>
    <name evidence="1" type="ORF">IE53DRAFT_227991</name>
</gene>
<sequence>MASPSLHPQPEAERRFPASLPSFPSGNRSDQPHVVDVGGWWLGCEMRYFLSGADHSGQTRTGVRLITQLSRYQRALGTLAGVVRNPPAEPCCYARGCEKNPFRNTNNRLHVEGGWDVSNVRETLFTINPHSMDSTSRGALMREGRASNLISPSRLRFPHLRPNLLEANPFKSFSFLFSSFLQIW</sequence>
<accession>A0ACD0NPT3</accession>
<dbReference type="EMBL" id="KZ820331">
    <property type="protein sequence ID" value="PWN47816.1"/>
    <property type="molecule type" value="Genomic_DNA"/>
</dbReference>
<name>A0ACD0NPT3_9BASI</name>
<reference evidence="1 2" key="1">
    <citation type="journal article" date="2018" name="Mol. Biol. Evol.">
        <title>Broad Genomic Sampling Reveals a Smut Pathogenic Ancestry of the Fungal Clade Ustilaginomycotina.</title>
        <authorList>
            <person name="Kijpornyongpan T."/>
            <person name="Mondo S.J."/>
            <person name="Barry K."/>
            <person name="Sandor L."/>
            <person name="Lee J."/>
            <person name="Lipzen A."/>
            <person name="Pangilinan J."/>
            <person name="LaButti K."/>
            <person name="Hainaut M."/>
            <person name="Henrissat B."/>
            <person name="Grigoriev I.V."/>
            <person name="Spatafora J.W."/>
            <person name="Aime M.C."/>
        </authorList>
    </citation>
    <scope>NUCLEOTIDE SEQUENCE [LARGE SCALE GENOMIC DNA]</scope>
    <source>
        <strain evidence="1 2">SA 807</strain>
    </source>
</reference>
<keyword evidence="2" id="KW-1185">Reference proteome</keyword>
<proteinExistence type="predicted"/>
<evidence type="ECO:0000313" key="1">
    <source>
        <dbReference type="EMBL" id="PWN47816.1"/>
    </source>
</evidence>